<feature type="domain" description="RapA2 cadherin-like" evidence="1">
    <location>
        <begin position="356"/>
        <end position="420"/>
    </location>
</feature>
<organism evidence="2 3">
    <name type="scientific">Photobacterium aphoticum</name>
    <dbReference type="NCBI Taxonomy" id="754436"/>
    <lineage>
        <taxon>Bacteria</taxon>
        <taxon>Pseudomonadati</taxon>
        <taxon>Pseudomonadota</taxon>
        <taxon>Gammaproteobacteria</taxon>
        <taxon>Vibrionales</taxon>
        <taxon>Vibrionaceae</taxon>
        <taxon>Photobacterium</taxon>
    </lineage>
</organism>
<dbReference type="EMBL" id="BBMN01000001">
    <property type="protein sequence ID" value="GAL02211.1"/>
    <property type="molecule type" value="Genomic_DNA"/>
</dbReference>
<sequence>MDVDGSESILSLKIVNVPEGFIIDGAANNGGGEWSVSVPAGSSSFDLAGLGLIPPKDFSGSVELGIVVFSKEDSLELPEENSATFTVQVNPIADGVDTDITPTASGTEDQAIELVLNIEALDDANSYTGSAGNVTENPPETLQVEISNVPDSSQIALPAGVTGTAVNQGGGVWLVTVEASQLASLTFIPGNANSNNWNGELNLAIRAVDNGNVATDALAVFQTITLDIEAVNDAPVNTVPASLTTDEDAVLLINTLRISDVDVDEVSVGTMTVTLVVNNGVLSVPSGAPTTGITVTGEGTGTLVLEGLLANLTALLTAGVNYQPNANFNGDDTLQITTNDQGNTGIGGPLEDSDSVPITVNPVNDAPVLPTIGDQTVEEDTALVISGLSVSDVDFNEAGSTGVMTVTLSATNGTLTVSDTTGVTITDNGSGNVTLSGNLAAINTLLASGVTYQARRISKGTT</sequence>
<dbReference type="eggNOG" id="COG2931">
    <property type="taxonomic scope" value="Bacteria"/>
</dbReference>
<dbReference type="Proteomes" id="UP000029227">
    <property type="component" value="Unassembled WGS sequence"/>
</dbReference>
<protein>
    <submittedName>
        <fullName evidence="2">Putative hemolysin</fullName>
    </submittedName>
</protein>
<proteinExistence type="predicted"/>
<comment type="caution">
    <text evidence="2">The sequence shown here is derived from an EMBL/GenBank/DDBJ whole genome shotgun (WGS) entry which is preliminary data.</text>
</comment>
<accession>A0A090QGY8</accession>
<dbReference type="STRING" id="754436.JCM19237_5104"/>
<evidence type="ECO:0000313" key="2">
    <source>
        <dbReference type="EMBL" id="GAL02211.1"/>
    </source>
</evidence>
<dbReference type="InterPro" id="IPR040853">
    <property type="entry name" value="RapA2_cadherin-like"/>
</dbReference>
<gene>
    <name evidence="2" type="ORF">JCM19237_5104</name>
</gene>
<evidence type="ECO:0000313" key="3">
    <source>
        <dbReference type="Proteomes" id="UP000029227"/>
    </source>
</evidence>
<reference evidence="2 3" key="1">
    <citation type="journal article" date="2014" name="Genome Announc.">
        <title>Draft Genome Sequences of Two Vibrionaceae Species, Vibrio ponticus C121 and Photobacterium aphoticum C119, Isolated as Coral Reef Microbiota.</title>
        <authorList>
            <person name="Al-saari N."/>
            <person name="Meirelles P.M."/>
            <person name="Mino S."/>
            <person name="Suda W."/>
            <person name="Oshima K."/>
            <person name="Hattori M."/>
            <person name="Ohkuma M."/>
            <person name="Thompson F.L."/>
            <person name="Gomez-Gil B."/>
            <person name="Sawabe T."/>
            <person name="Sawabe T."/>
        </authorList>
    </citation>
    <scope>NUCLEOTIDE SEQUENCE [LARGE SCALE GENOMIC DNA]</scope>
    <source>
        <strain evidence="2 3">JCM 19237</strain>
    </source>
</reference>
<name>A0A090QGY8_9GAMM</name>
<evidence type="ECO:0000259" key="1">
    <source>
        <dbReference type="Pfam" id="PF17803"/>
    </source>
</evidence>
<dbReference type="Pfam" id="PF17803">
    <property type="entry name" value="Cadherin_4"/>
    <property type="match status" value="1"/>
</dbReference>
<dbReference type="AlphaFoldDB" id="A0A090QGY8"/>